<dbReference type="PROSITE" id="PS51257">
    <property type="entry name" value="PROKAR_LIPOPROTEIN"/>
    <property type="match status" value="1"/>
</dbReference>
<reference evidence="4 5" key="1">
    <citation type="submission" date="2022-03" db="EMBL/GenBank/DDBJ databases">
        <authorList>
            <person name="Koch H."/>
        </authorList>
    </citation>
    <scope>NUCLEOTIDE SEQUENCE [LARGE SCALE GENOMIC DNA]</scope>
    <source>
        <strain evidence="4 5">G1</strain>
    </source>
</reference>
<keyword evidence="5" id="KW-1185">Reference proteome</keyword>
<gene>
    <name evidence="4" type="ORF">GEAMG1_0140</name>
</gene>
<dbReference type="Gene3D" id="2.40.160.50">
    <property type="entry name" value="membrane protein fhac: a member of the omp85/tpsb transporter family"/>
    <property type="match status" value="1"/>
</dbReference>
<evidence type="ECO:0000256" key="2">
    <source>
        <dbReference type="ARBA" id="ARBA00023136"/>
    </source>
</evidence>
<dbReference type="EMBL" id="OW150024">
    <property type="protein sequence ID" value="CAH2029962.1"/>
    <property type="molecule type" value="Genomic_DNA"/>
</dbReference>
<protein>
    <submittedName>
        <fullName evidence="4">Surface antigen</fullName>
    </submittedName>
</protein>
<evidence type="ECO:0000256" key="1">
    <source>
        <dbReference type="ARBA" id="ARBA00004370"/>
    </source>
</evidence>
<sequence length="424" mass="47381">MLRSKIRYFSLIAVVVPLCLALAGCTSLVPRERLPLISGEACGEQVKVVTVPLPVIASSPNEGITAGALGAFLIHDRNNEIYSLLAPQINHNRNFGVTASLYGAVNPSRDHSLEFNIAQSQKVNYDYEAKYRDTSLQGGDLELNAFVGWFADGSSRFYGFQARTPVSQETNYTNREFVYNISATWFLGRHYYLELGHRFRNVSIHGGAVKNVPFIRDRFSNAEVPGLDGFTTHAPRISLIYSTLDSRPLATFGGYARITFEPTIKALGGTADYRHYEVEAKGYIPKGEDKRFISVFRIMYNQTLGDTDSTKVPFLEQSILGGETTLRGYGRNRFIDNSFLLLNLEERIRLFRWEIFNVVADWEIAPFVDLGAVMESFDKATSKNFEFNPGVGFRATVRPNIVGRVDLGIGRDGPAIYVGLGYPF</sequence>
<dbReference type="Pfam" id="PF01103">
    <property type="entry name" value="Omp85"/>
    <property type="match status" value="1"/>
</dbReference>
<accession>A0ABM9D3X6</accession>
<dbReference type="RefSeq" id="WP_305730939.1">
    <property type="nucleotide sequence ID" value="NZ_OW150024.1"/>
</dbReference>
<keyword evidence="2" id="KW-0472">Membrane</keyword>
<dbReference type="InterPro" id="IPR000184">
    <property type="entry name" value="Bac_surfAg_D15"/>
</dbReference>
<proteinExistence type="predicted"/>
<organism evidence="4 5">
    <name type="scientific">Trichlorobacter ammonificans</name>
    <dbReference type="NCBI Taxonomy" id="2916410"/>
    <lineage>
        <taxon>Bacteria</taxon>
        <taxon>Pseudomonadati</taxon>
        <taxon>Thermodesulfobacteriota</taxon>
        <taxon>Desulfuromonadia</taxon>
        <taxon>Geobacterales</taxon>
        <taxon>Geobacteraceae</taxon>
        <taxon>Trichlorobacter</taxon>
    </lineage>
</organism>
<evidence type="ECO:0000259" key="3">
    <source>
        <dbReference type="Pfam" id="PF01103"/>
    </source>
</evidence>
<evidence type="ECO:0000313" key="5">
    <source>
        <dbReference type="Proteomes" id="UP001295463"/>
    </source>
</evidence>
<name>A0ABM9D3X6_9BACT</name>
<dbReference type="Proteomes" id="UP001295463">
    <property type="component" value="Chromosome"/>
</dbReference>
<feature type="domain" description="Bacterial surface antigen (D15)" evidence="3">
    <location>
        <begin position="112"/>
        <end position="383"/>
    </location>
</feature>
<comment type="subcellular location">
    <subcellularLocation>
        <location evidence="1">Membrane</location>
    </subcellularLocation>
</comment>
<evidence type="ECO:0000313" key="4">
    <source>
        <dbReference type="EMBL" id="CAH2029962.1"/>
    </source>
</evidence>